<feature type="transmembrane region" description="Helical" evidence="1">
    <location>
        <begin position="203"/>
        <end position="228"/>
    </location>
</feature>
<evidence type="ECO:0000256" key="1">
    <source>
        <dbReference type="SAM" id="Phobius"/>
    </source>
</evidence>
<reference evidence="2 3" key="1">
    <citation type="submission" date="2021-08" db="EMBL/GenBank/DDBJ databases">
        <title>Lysobacter sp. strain CJ11 Genome sequencing and assembly.</title>
        <authorList>
            <person name="Kim I."/>
        </authorList>
    </citation>
    <scope>NUCLEOTIDE SEQUENCE [LARGE SCALE GENOMIC DNA]</scope>
    <source>
        <strain evidence="2 3">CJ11</strain>
    </source>
</reference>
<proteinExistence type="predicted"/>
<evidence type="ECO:0000313" key="3">
    <source>
        <dbReference type="Proteomes" id="UP000824755"/>
    </source>
</evidence>
<name>A0ABX8WKG4_9GAMM</name>
<organism evidence="2 3">
    <name type="scientific">Lysobacter soyae</name>
    <dbReference type="NCBI Taxonomy" id="2764185"/>
    <lineage>
        <taxon>Bacteria</taxon>
        <taxon>Pseudomonadati</taxon>
        <taxon>Pseudomonadota</taxon>
        <taxon>Gammaproteobacteria</taxon>
        <taxon>Lysobacterales</taxon>
        <taxon>Lysobacteraceae</taxon>
        <taxon>Lysobacter</taxon>
    </lineage>
</organism>
<dbReference type="EMBL" id="CP080544">
    <property type="protein sequence ID" value="QYR52126.1"/>
    <property type="molecule type" value="Genomic_DNA"/>
</dbReference>
<sequence>MNTMINNPSVVRTQSHGTNTMKLLLKREFWEHKGGFFWAPLISGAIFLFFQLIGGGALQSILSRNDRMVNINGQSHPMGKVDLARELSRMNPEDLGQLRDAFTGLTMMSATWPIVVFGFVVFFYLVNAMFEERKDKSILFWKSLPVSDSETVISKAVTALIVAPIIAGAAALIVMLASMLMFCGFLAFNGVNPVTVYLANLDYLTIFGSLLLWIPLYAVWALPTAGWLLMVSAWSKRVPFLWAVGVPLFTGVLISWFDLLRIFNVADDWYWKNIVVRILTSAFPGTHVLEMARNGHLKGTEHGLRDIVLKTSGTELLASPTLWIGAVAGIAMIFVAIRLRRFRDEG</sequence>
<accession>A0ABX8WKG4</accession>
<feature type="transmembrane region" description="Helical" evidence="1">
    <location>
        <begin position="36"/>
        <end position="58"/>
    </location>
</feature>
<keyword evidence="1" id="KW-1133">Transmembrane helix</keyword>
<feature type="transmembrane region" description="Helical" evidence="1">
    <location>
        <begin position="321"/>
        <end position="339"/>
    </location>
</feature>
<keyword evidence="3" id="KW-1185">Reference proteome</keyword>
<evidence type="ECO:0000313" key="2">
    <source>
        <dbReference type="EMBL" id="QYR52126.1"/>
    </source>
</evidence>
<gene>
    <name evidence="2" type="ORF">H8L67_05750</name>
</gene>
<feature type="transmembrane region" description="Helical" evidence="1">
    <location>
        <begin position="159"/>
        <end position="188"/>
    </location>
</feature>
<protein>
    <recommendedName>
        <fullName evidence="4">ABC-2 type transport system permease protein</fullName>
    </recommendedName>
</protein>
<evidence type="ECO:0008006" key="4">
    <source>
        <dbReference type="Google" id="ProtNLM"/>
    </source>
</evidence>
<dbReference type="RefSeq" id="WP_220378914.1">
    <property type="nucleotide sequence ID" value="NZ_CP080544.1"/>
</dbReference>
<keyword evidence="1" id="KW-0472">Membrane</keyword>
<feature type="transmembrane region" description="Helical" evidence="1">
    <location>
        <begin position="110"/>
        <end position="130"/>
    </location>
</feature>
<keyword evidence="1" id="KW-0812">Transmembrane</keyword>
<dbReference type="Proteomes" id="UP000824755">
    <property type="component" value="Chromosome"/>
</dbReference>
<feature type="transmembrane region" description="Helical" evidence="1">
    <location>
        <begin position="240"/>
        <end position="263"/>
    </location>
</feature>